<feature type="transmembrane region" description="Helical" evidence="8">
    <location>
        <begin position="90"/>
        <end position="123"/>
    </location>
</feature>
<accession>A0ABD5I8S8</accession>
<evidence type="ECO:0000256" key="1">
    <source>
        <dbReference type="ARBA" id="ARBA00004651"/>
    </source>
</evidence>
<proteinExistence type="inferred from homology"/>
<dbReference type="InterPro" id="IPR000245">
    <property type="entry name" value="ATPase_proteolipid_csu"/>
</dbReference>
<comment type="subcellular location">
    <subcellularLocation>
        <location evidence="1">Cell membrane</location>
        <topology evidence="1">Multi-pass membrane protein</topology>
    </subcellularLocation>
</comment>
<evidence type="ECO:0000256" key="4">
    <source>
        <dbReference type="ARBA" id="ARBA00022692"/>
    </source>
</evidence>
<dbReference type="RefSeq" id="WP_003308216.1">
    <property type="nucleotide sequence ID" value="NZ_JAWQCK010000007.1"/>
</dbReference>
<comment type="caution">
    <text evidence="9">The sequence shown here is derived from an EMBL/GenBank/DDBJ whole genome shotgun (WGS) entry which is preliminary data.</text>
</comment>
<dbReference type="PRINTS" id="PR00122">
    <property type="entry name" value="VACATPASE"/>
</dbReference>
<feature type="transmembrane region" description="Helical" evidence="8">
    <location>
        <begin position="413"/>
        <end position="433"/>
    </location>
</feature>
<gene>
    <name evidence="9" type="ORF">BTTOUR_32285</name>
</gene>
<keyword evidence="4 8" id="KW-0812">Transmembrane</keyword>
<evidence type="ECO:0000256" key="2">
    <source>
        <dbReference type="ARBA" id="ARBA00022448"/>
    </source>
</evidence>
<dbReference type="Proteomes" id="UP001272716">
    <property type="component" value="Unassembled WGS sequence"/>
</dbReference>
<name>A0ABD5I8S8_BACTU</name>
<feature type="transmembrane region" description="Helical" evidence="8">
    <location>
        <begin position="282"/>
        <end position="308"/>
    </location>
</feature>
<reference evidence="9 10" key="1">
    <citation type="submission" date="2023-10" db="EMBL/GenBank/DDBJ databases">
        <title>Draft Genome Sequence of Bacillus thuringiensis serovar. toumanoffi 4059: Identification of a Novel Cry Protein Candidate.</title>
        <authorList>
            <person name="Murdoch R.W."/>
            <person name="Gemler B."/>
            <person name="Heater B.S."/>
        </authorList>
    </citation>
    <scope>NUCLEOTIDE SEQUENCE [LARGE SCALE GENOMIC DNA]</scope>
    <source>
        <strain evidence="9 10">4059</strain>
    </source>
</reference>
<protein>
    <submittedName>
        <fullName evidence="9">Polysaccharide biosynthesis protein</fullName>
    </submittedName>
</protein>
<feature type="transmembrane region" description="Helical" evidence="8">
    <location>
        <begin position="162"/>
        <end position="187"/>
    </location>
</feature>
<dbReference type="Pfam" id="PF13440">
    <property type="entry name" value="Polysacc_synt_3"/>
    <property type="match status" value="1"/>
</dbReference>
<keyword evidence="5 8" id="KW-1133">Transmembrane helix</keyword>
<feature type="transmembrane region" description="Helical" evidence="8">
    <location>
        <begin position="439"/>
        <end position="461"/>
    </location>
</feature>
<evidence type="ECO:0000256" key="5">
    <source>
        <dbReference type="ARBA" id="ARBA00022989"/>
    </source>
</evidence>
<dbReference type="AlphaFoldDB" id="A0ABD5I8S8"/>
<dbReference type="InterPro" id="IPR050833">
    <property type="entry name" value="Poly_Biosynth_Transport"/>
</dbReference>
<dbReference type="PANTHER" id="PTHR30250">
    <property type="entry name" value="PST FAMILY PREDICTED COLANIC ACID TRANSPORTER"/>
    <property type="match status" value="1"/>
</dbReference>
<comment type="caution">
    <text evidence="8">Lacks conserved residue(s) required for the propagation of feature annotation.</text>
</comment>
<evidence type="ECO:0000256" key="6">
    <source>
        <dbReference type="ARBA" id="ARBA00023065"/>
    </source>
</evidence>
<organism evidence="9 10">
    <name type="scientific">Bacillus thuringiensis serovar toumanoffi</name>
    <dbReference type="NCBI Taxonomy" id="180862"/>
    <lineage>
        <taxon>Bacteria</taxon>
        <taxon>Bacillati</taxon>
        <taxon>Bacillota</taxon>
        <taxon>Bacilli</taxon>
        <taxon>Bacillales</taxon>
        <taxon>Bacillaceae</taxon>
        <taxon>Bacillus</taxon>
        <taxon>Bacillus cereus group</taxon>
    </lineage>
</organism>
<evidence type="ECO:0000313" key="10">
    <source>
        <dbReference type="Proteomes" id="UP001272716"/>
    </source>
</evidence>
<evidence type="ECO:0000313" key="9">
    <source>
        <dbReference type="EMBL" id="MDW9213428.1"/>
    </source>
</evidence>
<feature type="transmembrane region" description="Helical" evidence="8">
    <location>
        <begin position="207"/>
        <end position="224"/>
    </location>
</feature>
<dbReference type="GO" id="GO:0005886">
    <property type="term" value="C:plasma membrane"/>
    <property type="evidence" value="ECO:0007669"/>
    <property type="project" value="UniProtKB-SubCell"/>
</dbReference>
<feature type="transmembrane region" description="Helical" evidence="8">
    <location>
        <begin position="39"/>
        <end position="59"/>
    </location>
</feature>
<evidence type="ECO:0000256" key="8">
    <source>
        <dbReference type="RuleBase" id="RU363060"/>
    </source>
</evidence>
<feature type="transmembrane region" description="Helical" evidence="8">
    <location>
        <begin position="244"/>
        <end position="261"/>
    </location>
</feature>
<comment type="similarity">
    <text evidence="8">Belongs to the V-ATPase proteolipid subunit family.</text>
</comment>
<feature type="transmembrane region" description="Helical" evidence="8">
    <location>
        <begin position="358"/>
        <end position="377"/>
    </location>
</feature>
<sequence length="484" mass="55411">MNKMIRDSMTMLLSTLFTAGVTFVTDIISRNILGPQQYGLWLTISTVLVYGTIIQFGVLNGMNREIPRLLGKNQAEEAEYMRQVVKGWMITPFITSFLLVIFILCLDISINIKVILGIILLLVPVQQLLGYYRMIFLTIDDFKRVSRVQIITTPIQAITGCVMAYFFGIYGLIVGIYVATILGMYLFKSSIKRRIPINWDWSLIKSLLKFGVPIMLIGFSWTLFTTVDRIMISMFYNSEALGYYGIALMMFQVLMMAPQVFSQVMYPKISFLYGKEGPSEKLANIINILPLVIALFIPYILCIIYYGLPYFVDIVMPQYTQGIKAAQVLIFGVYFISLVGTYANFLNSSNNHWKYLKIIITAILINIIVNYIFIRYGGDIDSISIATSISNFCYLLFLSYSTNSILGVPFKHFLRKFIVLMLPFIFLLLWVSISEIIEGYIVIKVVLFFILYSVPISYAIFKGNILEKFNFGFKKRSKDAKTEE</sequence>
<evidence type="ECO:0000256" key="7">
    <source>
        <dbReference type="ARBA" id="ARBA00023136"/>
    </source>
</evidence>
<keyword evidence="2 8" id="KW-0813">Transport</keyword>
<evidence type="ECO:0000256" key="3">
    <source>
        <dbReference type="ARBA" id="ARBA00022475"/>
    </source>
</evidence>
<keyword evidence="7 8" id="KW-0472">Membrane</keyword>
<dbReference type="GO" id="GO:0006811">
    <property type="term" value="P:monoatomic ion transport"/>
    <property type="evidence" value="ECO:0007669"/>
    <property type="project" value="UniProtKB-KW"/>
</dbReference>
<dbReference type="EMBL" id="JAWQCK010000007">
    <property type="protein sequence ID" value="MDW9213428.1"/>
    <property type="molecule type" value="Genomic_DNA"/>
</dbReference>
<keyword evidence="6 8" id="KW-0406">Ion transport</keyword>
<dbReference type="PANTHER" id="PTHR30250:SF11">
    <property type="entry name" value="O-ANTIGEN TRANSPORTER-RELATED"/>
    <property type="match status" value="1"/>
</dbReference>
<feature type="transmembrane region" description="Helical" evidence="8">
    <location>
        <begin position="383"/>
        <end position="401"/>
    </location>
</feature>
<keyword evidence="3" id="KW-1003">Cell membrane</keyword>
<feature type="transmembrane region" description="Helical" evidence="8">
    <location>
        <begin position="328"/>
        <end position="346"/>
    </location>
</feature>